<dbReference type="GO" id="GO:0032259">
    <property type="term" value="P:methylation"/>
    <property type="evidence" value="ECO:0007669"/>
    <property type="project" value="UniProtKB-KW"/>
</dbReference>
<organism evidence="7 8">
    <name type="scientific">Dietzia cinnamea</name>
    <dbReference type="NCBI Taxonomy" id="321318"/>
    <lineage>
        <taxon>Bacteria</taxon>
        <taxon>Bacillati</taxon>
        <taxon>Actinomycetota</taxon>
        <taxon>Actinomycetes</taxon>
        <taxon>Mycobacteriales</taxon>
        <taxon>Dietziaceae</taxon>
        <taxon>Dietzia</taxon>
    </lineage>
</organism>
<keyword evidence="4" id="KW-0949">S-adenosyl-L-methionine</keyword>
<evidence type="ECO:0000259" key="6">
    <source>
        <dbReference type="Pfam" id="PF07669"/>
    </source>
</evidence>
<name>A0A4R3ZP54_9ACTN</name>
<dbReference type="Proteomes" id="UP000295805">
    <property type="component" value="Unassembled WGS sequence"/>
</dbReference>
<evidence type="ECO:0000256" key="4">
    <source>
        <dbReference type="ARBA" id="ARBA00022691"/>
    </source>
</evidence>
<dbReference type="GO" id="GO:0009007">
    <property type="term" value="F:site-specific DNA-methyltransferase (adenine-specific) activity"/>
    <property type="evidence" value="ECO:0007669"/>
    <property type="project" value="UniProtKB-EC"/>
</dbReference>
<evidence type="ECO:0000256" key="2">
    <source>
        <dbReference type="ARBA" id="ARBA00022603"/>
    </source>
</evidence>
<accession>A0A4R3ZP54</accession>
<reference evidence="7 8" key="1">
    <citation type="submission" date="2019-03" db="EMBL/GenBank/DDBJ databases">
        <title>Root nodule microbial communities of legume samples collected from USA, Mexico and Botswana.</title>
        <authorList>
            <person name="Hirsch A."/>
        </authorList>
    </citation>
    <scope>NUCLEOTIDE SEQUENCE [LARGE SCALE GENOMIC DNA]</scope>
    <source>
        <strain evidence="7 8">55</strain>
    </source>
</reference>
<gene>
    <name evidence="7" type="ORF">EDD19_1306</name>
</gene>
<evidence type="ECO:0000313" key="7">
    <source>
        <dbReference type="EMBL" id="TCW20608.1"/>
    </source>
</evidence>
<comment type="caution">
    <text evidence="7">The sequence shown here is derived from an EMBL/GenBank/DDBJ whole genome shotgun (WGS) entry which is preliminary data.</text>
</comment>
<comment type="catalytic activity">
    <reaction evidence="5">
        <text>a 2'-deoxyadenosine in DNA + S-adenosyl-L-methionine = an N(6)-methyl-2'-deoxyadenosine in DNA + S-adenosyl-L-homocysteine + H(+)</text>
        <dbReference type="Rhea" id="RHEA:15197"/>
        <dbReference type="Rhea" id="RHEA-COMP:12418"/>
        <dbReference type="Rhea" id="RHEA-COMP:12419"/>
        <dbReference type="ChEBI" id="CHEBI:15378"/>
        <dbReference type="ChEBI" id="CHEBI:57856"/>
        <dbReference type="ChEBI" id="CHEBI:59789"/>
        <dbReference type="ChEBI" id="CHEBI:90615"/>
        <dbReference type="ChEBI" id="CHEBI:90616"/>
        <dbReference type="EC" id="2.1.1.72"/>
    </reaction>
</comment>
<dbReference type="Gene3D" id="3.40.50.150">
    <property type="entry name" value="Vaccinia Virus protein VP39"/>
    <property type="match status" value="2"/>
</dbReference>
<dbReference type="RefSeq" id="WP_131886436.1">
    <property type="nucleotide sequence ID" value="NZ_CP143053.1"/>
</dbReference>
<dbReference type="InterPro" id="IPR011639">
    <property type="entry name" value="MethylTrfase_TaqI-like_dom"/>
</dbReference>
<evidence type="ECO:0000256" key="5">
    <source>
        <dbReference type="ARBA" id="ARBA00047942"/>
    </source>
</evidence>
<dbReference type="Pfam" id="PF07669">
    <property type="entry name" value="Eco57I"/>
    <property type="match status" value="1"/>
</dbReference>
<proteinExistence type="predicted"/>
<evidence type="ECO:0000313" key="8">
    <source>
        <dbReference type="Proteomes" id="UP000295805"/>
    </source>
</evidence>
<keyword evidence="3" id="KW-0808">Transferase</keyword>
<keyword evidence="2" id="KW-0489">Methyltransferase</keyword>
<dbReference type="EMBL" id="SMCX01000030">
    <property type="protein sequence ID" value="TCW20608.1"/>
    <property type="molecule type" value="Genomic_DNA"/>
</dbReference>
<dbReference type="PANTHER" id="PTHR33841:SF1">
    <property type="entry name" value="DNA METHYLTRANSFERASE A"/>
    <property type="match status" value="1"/>
</dbReference>
<dbReference type="PANTHER" id="PTHR33841">
    <property type="entry name" value="DNA METHYLTRANSFERASE YEEA-RELATED"/>
    <property type="match status" value="1"/>
</dbReference>
<dbReference type="EC" id="2.1.1.72" evidence="1"/>
<dbReference type="InterPro" id="IPR050953">
    <property type="entry name" value="N4_N6_ade-DNA_methylase"/>
</dbReference>
<feature type="domain" description="Type II methyltransferase M.TaqI-like" evidence="6">
    <location>
        <begin position="605"/>
        <end position="952"/>
    </location>
</feature>
<protein>
    <recommendedName>
        <fullName evidence="1">site-specific DNA-methyltransferase (adenine-specific)</fullName>
        <ecNumber evidence="1">2.1.1.72</ecNumber>
    </recommendedName>
</protein>
<dbReference type="GeneID" id="89531087"/>
<dbReference type="GO" id="GO:0006304">
    <property type="term" value="P:DNA modification"/>
    <property type="evidence" value="ECO:0007669"/>
    <property type="project" value="InterPro"/>
</dbReference>
<dbReference type="InterPro" id="IPR029063">
    <property type="entry name" value="SAM-dependent_MTases_sf"/>
</dbReference>
<evidence type="ECO:0000256" key="3">
    <source>
        <dbReference type="ARBA" id="ARBA00022679"/>
    </source>
</evidence>
<dbReference type="SUPFAM" id="SSF53335">
    <property type="entry name" value="S-adenosyl-L-methionine-dependent methyltransferases"/>
    <property type="match status" value="1"/>
</dbReference>
<sequence>MAADSAIVNVDEWISEHYLTTDETKQSYLARVRALVKGWKQDAGDGAVAPLKRLTSARQSLLVSLSQLSAGDEGEEALPASEEDRAELRRALGYGTPGDHSWMRGETTWHAQAWAGDGVVLLEAAPVDTVEDLRSAPVLGEVSADGKPVEAAVGKAVGELFVSDAPPAFVAALAGRWFLLAERESWPLGRFLAVDLLLALERGDTRSGGEIERVAAAVCRESLERRPDGTVWWTETLEDSRQHSVKVSESLRGAVRESIEIIANDVLDRRRARGLSVEDVDGQVLARQSLRYLYRILFLLFAEASPELRILPVGSTEYDDGYGLTRLRDQILTPPATPREEQGTYLYDSLALLFRLVDGGHHPVDEPGVAPGLEFNELSADLFSPVATAFIDEVQLSNMALYRVLGNLLLTPEQPGKDRGFISYATLGVTELGQVYEGLMSYTGFIATEDLWEVARGGDDSKGSWVVNHDDSLEVSASDRVVRRNPVTGEDEWVRHPRGSFVFRQSSRDRERSASFYTPQVLSEFVVGQAIEELDATGRIDRAEDILTLSICEPAMGSGAFAVEAVRQLAELYLKRRQRELGTEIDPEQRTAELQKVKAYLALHRVYGVDLNATAVELAEIALWLDTMTPGLKAPWFGLHLRRGNSLIGARRATYSPTQVEKKQWLTAEPQDAPLGALAAAVDDESGFDPAVRGRIHHFLLPAAGWGAAADAKDLAPYVGEAQKELKAWRKQITAKPTKTQVQRLTDLAERAEKLWQLSLVRMRIAEDQVRREIDVYGAELTAPINPVPRAEIERSFADRDSAFRRLRLAMDAWCALWFWPLTQANVTVAGEKVEPPTLEQWIGGLEALLGRAYSDTPKGRGRRAPGEGQIVLGANLTWEQIDQAEDFDRVFAGEKPVETVLANHLWLSVCEQVTRDQGFFHWELDFATVFAADGFDLQVGNPPWVRPRTDEDALWGESDPWWILAHKPTQAAKAERRELTVTRSGAVDTFTTGIAETVVTSKYLNDTTQYPLLTGQQPDLYRAFIQRAWRSAGDAGIVTLIHPESHLTEKDAVPLRRASYLRLRRHWKFNNDLQLFDIGKSRTYGIHIYGSKLSEPTFLNASNLVHPKTVIDSISHDGTGPLPGHGPEASTEALRPHRDRISTIRTENIEVWHKLLEESATPILDSRMVYTTSNLENRLLSAVSSFESIDNFRLYASRCWDESIDKKKGFFETEYHIPATWKDVILLGRHISNSNPLSKYPVLGPNGRERMLEVDLEAIGDHFIPGVSYRPTSNLLSYNNSFPKGKNGTAAEDIRDRFRLAWRTMAANDSARTLFIALIPPLAGHINGMHSATTLDTKRDVLIATAASSLLVDFQLRSLGILNIYNEVIGRMHFNIESEALELAASHFLRLNCLTEAYAPLWEECTGTKWSKEIPLRAAEERRKAEISVDVLVAISLGVGIDDLCNLFRSHFSKLARNESRILFDSNGRKVRNEIIQLERKLRPGQELSVDERTWTHPQSGATYVFEYPFRTLDRETDMRAAYERFERELAEGTLR</sequence>
<evidence type="ECO:0000256" key="1">
    <source>
        <dbReference type="ARBA" id="ARBA00011900"/>
    </source>
</evidence>